<evidence type="ECO:0000313" key="1">
    <source>
        <dbReference type="EMBL" id="EJX11205.1"/>
    </source>
</evidence>
<protein>
    <recommendedName>
        <fullName evidence="2">DUF115 domain-containing protein</fullName>
    </recommendedName>
</protein>
<sequence length="283" mass="32666">MGEKGLRWLEQLWQTFLSVVKILLQSKWNPVLPSSLPHSEELLILANGPSLNRTVQESRAFLEKKTLLAVNFCVSSPMFEELRPELYLIADPLFWIVPEKRVQLFQGLADKTTWPMTLFVPARALKNKEWQPMLAGHPHIRLCIYNTTPIEGFQGFCNWVFRKGWGVPRPHNVLIPSIAMGLRLPFRKIYLAGADHSWLPEISVTDDNVVLMHQKHFYDQKTSQAATVKQENLNSARLYTILYHMYVAFKSYHVLEAYARSLGKEVINVTPGSYIDAFKRMKI</sequence>
<comment type="caution">
    <text evidence="1">The sequence shown here is derived from an EMBL/GenBank/DDBJ whole genome shotgun (WGS) entry which is preliminary data.</text>
</comment>
<organism evidence="1">
    <name type="scientific">gut metagenome</name>
    <dbReference type="NCBI Taxonomy" id="749906"/>
    <lineage>
        <taxon>unclassified sequences</taxon>
        <taxon>metagenomes</taxon>
        <taxon>organismal metagenomes</taxon>
    </lineage>
</organism>
<name>J9H9G4_9ZZZZ</name>
<reference evidence="1" key="1">
    <citation type="journal article" date="2012" name="PLoS ONE">
        <title>Gene sets for utilization of primary and secondary nutrition supplies in the distal gut of endangered iberian lynx.</title>
        <authorList>
            <person name="Alcaide M."/>
            <person name="Messina E."/>
            <person name="Richter M."/>
            <person name="Bargiela R."/>
            <person name="Peplies J."/>
            <person name="Huws S.A."/>
            <person name="Newbold C.J."/>
            <person name="Golyshin P.N."/>
            <person name="Simon M.A."/>
            <person name="Lopez G."/>
            <person name="Yakimov M.M."/>
            <person name="Ferrer M."/>
        </authorList>
    </citation>
    <scope>NUCLEOTIDE SEQUENCE</scope>
</reference>
<dbReference type="AlphaFoldDB" id="J9H9G4"/>
<proteinExistence type="predicted"/>
<dbReference type="EMBL" id="AMCI01000002">
    <property type="protein sequence ID" value="EJX11205.1"/>
    <property type="molecule type" value="Genomic_DNA"/>
</dbReference>
<accession>J9H9G4</accession>
<gene>
    <name evidence="1" type="ORF">EVA_00054</name>
</gene>
<evidence type="ECO:0008006" key="2">
    <source>
        <dbReference type="Google" id="ProtNLM"/>
    </source>
</evidence>